<keyword evidence="1 4" id="KW-0808">Transferase</keyword>
<evidence type="ECO:0000259" key="3">
    <source>
        <dbReference type="SMART" id="SM00563"/>
    </source>
</evidence>
<dbReference type="CDD" id="cd07989">
    <property type="entry name" value="LPLAT_AGPAT-like"/>
    <property type="match status" value="1"/>
</dbReference>
<dbReference type="SUPFAM" id="SSF69593">
    <property type="entry name" value="Glycerol-3-phosphate (1)-acyltransferase"/>
    <property type="match status" value="1"/>
</dbReference>
<feature type="domain" description="Phospholipid/glycerol acyltransferase" evidence="3">
    <location>
        <begin position="35"/>
        <end position="147"/>
    </location>
</feature>
<comment type="caution">
    <text evidence="4">The sequence shown here is derived from an EMBL/GenBank/DDBJ whole genome shotgun (WGS) entry which is preliminary data.</text>
</comment>
<dbReference type="PANTHER" id="PTHR10434">
    <property type="entry name" value="1-ACYL-SN-GLYCEROL-3-PHOSPHATE ACYLTRANSFERASE"/>
    <property type="match status" value="1"/>
</dbReference>
<keyword evidence="2 4" id="KW-0012">Acyltransferase</keyword>
<gene>
    <name evidence="4" type="ORF">C7459_10545</name>
</gene>
<protein>
    <submittedName>
        <fullName evidence="4">1-acyl-sn-glycerol-3-phosphate acyltransferase</fullName>
    </submittedName>
</protein>
<dbReference type="GO" id="GO:0006654">
    <property type="term" value="P:phosphatidic acid biosynthetic process"/>
    <property type="evidence" value="ECO:0007669"/>
    <property type="project" value="TreeGrafter"/>
</dbReference>
<keyword evidence="5" id="KW-1185">Reference proteome</keyword>
<name>A0A316D9Z0_9BACL</name>
<dbReference type="GO" id="GO:0003841">
    <property type="term" value="F:1-acylglycerol-3-phosphate O-acyltransferase activity"/>
    <property type="evidence" value="ECO:0007669"/>
    <property type="project" value="TreeGrafter"/>
</dbReference>
<accession>A0A316D9Z0</accession>
<evidence type="ECO:0000313" key="4">
    <source>
        <dbReference type="EMBL" id="PWK14291.1"/>
    </source>
</evidence>
<dbReference type="EMBL" id="QGGL01000005">
    <property type="protein sequence ID" value="PWK14291.1"/>
    <property type="molecule type" value="Genomic_DNA"/>
</dbReference>
<dbReference type="SMART" id="SM00563">
    <property type="entry name" value="PlsC"/>
    <property type="match status" value="1"/>
</dbReference>
<dbReference type="PANTHER" id="PTHR10434:SF11">
    <property type="entry name" value="1-ACYL-SN-GLYCEROL-3-PHOSPHATE ACYLTRANSFERASE"/>
    <property type="match status" value="1"/>
</dbReference>
<evidence type="ECO:0000256" key="1">
    <source>
        <dbReference type="ARBA" id="ARBA00022679"/>
    </source>
</evidence>
<dbReference type="AlphaFoldDB" id="A0A316D9Z0"/>
<dbReference type="RefSeq" id="WP_109687680.1">
    <property type="nucleotide sequence ID" value="NZ_QGGL01000005.1"/>
</dbReference>
<organism evidence="4 5">
    <name type="scientific">Tumebacillus permanentifrigoris</name>
    <dbReference type="NCBI Taxonomy" id="378543"/>
    <lineage>
        <taxon>Bacteria</taxon>
        <taxon>Bacillati</taxon>
        <taxon>Bacillota</taxon>
        <taxon>Bacilli</taxon>
        <taxon>Bacillales</taxon>
        <taxon>Alicyclobacillaceae</taxon>
        <taxon>Tumebacillus</taxon>
    </lineage>
</organism>
<dbReference type="OrthoDB" id="9803035at2"/>
<evidence type="ECO:0000256" key="2">
    <source>
        <dbReference type="ARBA" id="ARBA00023315"/>
    </source>
</evidence>
<dbReference type="InterPro" id="IPR002123">
    <property type="entry name" value="Plipid/glycerol_acylTrfase"/>
</dbReference>
<reference evidence="4 5" key="1">
    <citation type="submission" date="2018-05" db="EMBL/GenBank/DDBJ databases">
        <title>Genomic Encyclopedia of Type Strains, Phase IV (KMG-IV): sequencing the most valuable type-strain genomes for metagenomic binning, comparative biology and taxonomic classification.</title>
        <authorList>
            <person name="Goeker M."/>
        </authorList>
    </citation>
    <scope>NUCLEOTIDE SEQUENCE [LARGE SCALE GENOMIC DNA]</scope>
    <source>
        <strain evidence="4 5">DSM 18773</strain>
    </source>
</reference>
<sequence>MKLYRIFRALFRGYFTVANRYEVIGADHIPAQGSVMLCSNHISNWDPMLIGSGANRTVHYMAKSELFKIPVFNKLITAWGAFPVNRGAGDRQSLRVALQVLEDGKCMGLFPEGHRSKTGELGEGQTGVAFFALRSNCVVIPVAIVGSYRLFRKVRIAYGKPLDLSRYREGKSSKETLTQVTQEIMSAIGELQKANRMEVPKR</sequence>
<dbReference type="Pfam" id="PF01553">
    <property type="entry name" value="Acyltransferase"/>
    <property type="match status" value="1"/>
</dbReference>
<proteinExistence type="predicted"/>
<dbReference type="Proteomes" id="UP000245634">
    <property type="component" value="Unassembled WGS sequence"/>
</dbReference>
<evidence type="ECO:0000313" key="5">
    <source>
        <dbReference type="Proteomes" id="UP000245634"/>
    </source>
</evidence>